<name>A0ABQ9HL65_9NEOP</name>
<sequence length="118" mass="13468">MVTKFTGGKRVNVVKRGSYYACCMGAGLAQISSSLCLQYKEGPSKKRRRVDNTGPDMEYGPSAAEIINNYIKKMKLVLEDLNSDTITFQMIRELERNTLVQHENIRWRDAHLNRLTAI</sequence>
<comment type="caution">
    <text evidence="1">The sequence shown here is derived from an EMBL/GenBank/DDBJ whole genome shotgun (WGS) entry which is preliminary data.</text>
</comment>
<evidence type="ECO:0000313" key="1">
    <source>
        <dbReference type="EMBL" id="KAJ8885105.1"/>
    </source>
</evidence>
<gene>
    <name evidence="1" type="ORF">PR048_011301</name>
</gene>
<dbReference type="EMBL" id="JARBHB010000004">
    <property type="protein sequence ID" value="KAJ8885105.1"/>
    <property type="molecule type" value="Genomic_DNA"/>
</dbReference>
<proteinExistence type="predicted"/>
<protein>
    <submittedName>
        <fullName evidence="1">Uncharacterized protein</fullName>
    </submittedName>
</protein>
<reference evidence="1 2" key="1">
    <citation type="submission" date="2023-02" db="EMBL/GenBank/DDBJ databases">
        <title>LHISI_Scaffold_Assembly.</title>
        <authorList>
            <person name="Stuart O.P."/>
            <person name="Cleave R."/>
            <person name="Magrath M.J.L."/>
            <person name="Mikheyev A.S."/>
        </authorList>
    </citation>
    <scope>NUCLEOTIDE SEQUENCE [LARGE SCALE GENOMIC DNA]</scope>
    <source>
        <strain evidence="1">Daus_M_001</strain>
        <tissue evidence="1">Leg muscle</tissue>
    </source>
</reference>
<evidence type="ECO:0000313" key="2">
    <source>
        <dbReference type="Proteomes" id="UP001159363"/>
    </source>
</evidence>
<dbReference type="Proteomes" id="UP001159363">
    <property type="component" value="Chromosome X"/>
</dbReference>
<organism evidence="1 2">
    <name type="scientific">Dryococelus australis</name>
    <dbReference type="NCBI Taxonomy" id="614101"/>
    <lineage>
        <taxon>Eukaryota</taxon>
        <taxon>Metazoa</taxon>
        <taxon>Ecdysozoa</taxon>
        <taxon>Arthropoda</taxon>
        <taxon>Hexapoda</taxon>
        <taxon>Insecta</taxon>
        <taxon>Pterygota</taxon>
        <taxon>Neoptera</taxon>
        <taxon>Polyneoptera</taxon>
        <taxon>Phasmatodea</taxon>
        <taxon>Verophasmatodea</taxon>
        <taxon>Anareolatae</taxon>
        <taxon>Phasmatidae</taxon>
        <taxon>Eurycanthinae</taxon>
        <taxon>Dryococelus</taxon>
    </lineage>
</organism>
<accession>A0ABQ9HL65</accession>
<keyword evidence="2" id="KW-1185">Reference proteome</keyword>